<dbReference type="Proteomes" id="UP000678499">
    <property type="component" value="Unassembled WGS sequence"/>
</dbReference>
<dbReference type="EMBL" id="OA884767">
    <property type="protein sequence ID" value="CAD7281262.1"/>
    <property type="molecule type" value="Genomic_DNA"/>
</dbReference>
<dbReference type="EMBL" id="CAJPEX010002730">
    <property type="protein sequence ID" value="CAG0921414.1"/>
    <property type="molecule type" value="Genomic_DNA"/>
</dbReference>
<feature type="non-terminal residue" evidence="1">
    <location>
        <position position="1"/>
    </location>
</feature>
<organism evidence="1">
    <name type="scientific">Notodromas monacha</name>
    <dbReference type="NCBI Taxonomy" id="399045"/>
    <lineage>
        <taxon>Eukaryota</taxon>
        <taxon>Metazoa</taxon>
        <taxon>Ecdysozoa</taxon>
        <taxon>Arthropoda</taxon>
        <taxon>Crustacea</taxon>
        <taxon>Oligostraca</taxon>
        <taxon>Ostracoda</taxon>
        <taxon>Podocopa</taxon>
        <taxon>Podocopida</taxon>
        <taxon>Cypridocopina</taxon>
        <taxon>Cypridoidea</taxon>
        <taxon>Cyprididae</taxon>
        <taxon>Notodromas</taxon>
    </lineage>
</organism>
<accession>A0A7R9BTE2</accession>
<proteinExistence type="predicted"/>
<name>A0A7R9BTE2_9CRUS</name>
<sequence>MRILHGLERIRRNQIGQALIIGTEGHKQRRALQNCFETHLKTVFGQYMDCKGYFVDEEYPSFQSLHIGIHLQRSKLENGSIFATIRESFERWTPESKLRVEYALPATPAEEGYQTTHIVTTQIATTHIATTHIVEAVENLRKVSNVQD</sequence>
<gene>
    <name evidence="1" type="ORF">NMOB1V02_LOCUS8910</name>
</gene>
<reference evidence="1" key="1">
    <citation type="submission" date="2020-11" db="EMBL/GenBank/DDBJ databases">
        <authorList>
            <person name="Tran Van P."/>
        </authorList>
    </citation>
    <scope>NUCLEOTIDE SEQUENCE</scope>
</reference>
<dbReference type="AlphaFoldDB" id="A0A7R9BTE2"/>
<protein>
    <submittedName>
        <fullName evidence="1">Uncharacterized protein</fullName>
    </submittedName>
</protein>
<evidence type="ECO:0000313" key="2">
    <source>
        <dbReference type="Proteomes" id="UP000678499"/>
    </source>
</evidence>
<evidence type="ECO:0000313" key="1">
    <source>
        <dbReference type="EMBL" id="CAD7281262.1"/>
    </source>
</evidence>
<keyword evidence="2" id="KW-1185">Reference proteome</keyword>